<dbReference type="InterPro" id="IPR003607">
    <property type="entry name" value="HD/PDEase_dom"/>
</dbReference>
<dbReference type="CDD" id="cd00077">
    <property type="entry name" value="HDc"/>
    <property type="match status" value="1"/>
</dbReference>
<evidence type="ECO:0000256" key="5">
    <source>
        <dbReference type="ARBA" id="ARBA00023136"/>
    </source>
</evidence>
<evidence type="ECO:0000259" key="10">
    <source>
        <dbReference type="PROSITE" id="PS51832"/>
    </source>
</evidence>
<dbReference type="AlphaFoldDB" id="A0A061A8V2"/>
<name>A0A061A8V2_9MOLU</name>
<dbReference type="EMBL" id="LK028559">
    <property type="protein sequence ID" value="CDR30268.1"/>
    <property type="molecule type" value="Genomic_DNA"/>
</dbReference>
<dbReference type="InterPro" id="IPR029787">
    <property type="entry name" value="Nucleotide_cyclase"/>
</dbReference>
<accession>A0A061A8V2</accession>
<keyword evidence="4 6" id="KW-1133">Transmembrane helix</keyword>
<feature type="transmembrane region" description="Helical" evidence="6">
    <location>
        <begin position="172"/>
        <end position="191"/>
    </location>
</feature>
<dbReference type="GO" id="GO:0071555">
    <property type="term" value="P:cell wall organization"/>
    <property type="evidence" value="ECO:0007669"/>
    <property type="project" value="InterPro"/>
</dbReference>
<evidence type="ECO:0000256" key="2">
    <source>
        <dbReference type="ARBA" id="ARBA00022475"/>
    </source>
</evidence>
<evidence type="ECO:0000259" key="9">
    <source>
        <dbReference type="PROSITE" id="PS51831"/>
    </source>
</evidence>
<keyword evidence="2" id="KW-1003">Cell membrane</keyword>
<dbReference type="InterPro" id="IPR013656">
    <property type="entry name" value="PAS_4"/>
</dbReference>
<evidence type="ECO:0000313" key="12">
    <source>
        <dbReference type="Proteomes" id="UP000032434"/>
    </source>
</evidence>
<dbReference type="KEGG" id="aoc:Aocu_01950"/>
<feature type="transmembrane region" description="Helical" evidence="6">
    <location>
        <begin position="41"/>
        <end position="62"/>
    </location>
</feature>
<evidence type="ECO:0000256" key="1">
    <source>
        <dbReference type="ARBA" id="ARBA00004651"/>
    </source>
</evidence>
<dbReference type="InterPro" id="IPR043128">
    <property type="entry name" value="Rev_trsase/Diguanyl_cyclase"/>
</dbReference>
<feature type="domain" description="HD-GYP" evidence="10">
    <location>
        <begin position="482"/>
        <end position="674"/>
    </location>
</feature>
<dbReference type="SMART" id="SM00471">
    <property type="entry name" value="HDc"/>
    <property type="match status" value="1"/>
</dbReference>
<comment type="subcellular location">
    <subcellularLocation>
        <location evidence="1">Cell membrane</location>
        <topology evidence="1">Multi-pass membrane protein</topology>
    </subcellularLocation>
</comment>
<keyword evidence="11" id="KW-0808">Transferase</keyword>
<keyword evidence="3 6" id="KW-0812">Transmembrane</keyword>
<feature type="transmembrane region" description="Helical" evidence="6">
    <location>
        <begin position="138"/>
        <end position="160"/>
    </location>
</feature>
<evidence type="ECO:0000259" key="7">
    <source>
        <dbReference type="PROSITE" id="PS50113"/>
    </source>
</evidence>
<organism evidence="11 12">
    <name type="scientific">Acholeplasma oculi</name>
    <dbReference type="NCBI Taxonomy" id="35623"/>
    <lineage>
        <taxon>Bacteria</taxon>
        <taxon>Bacillati</taxon>
        <taxon>Mycoplasmatota</taxon>
        <taxon>Mollicutes</taxon>
        <taxon>Acholeplasmatales</taxon>
        <taxon>Acholeplasmataceae</taxon>
        <taxon>Acholeplasma</taxon>
    </lineage>
</organism>
<reference evidence="12" key="1">
    <citation type="submission" date="2014-05" db="EMBL/GenBank/DDBJ databases">
        <authorList>
            <person name="Kube M."/>
        </authorList>
    </citation>
    <scope>NUCLEOTIDE SEQUENCE [LARGE SCALE GENOMIC DNA]</scope>
</reference>
<feature type="transmembrane region" description="Helical" evidence="6">
    <location>
        <begin position="101"/>
        <end position="126"/>
    </location>
</feature>
<dbReference type="PROSITE" id="PS50113">
    <property type="entry name" value="PAC"/>
    <property type="match status" value="1"/>
</dbReference>
<evidence type="ECO:0000313" key="11">
    <source>
        <dbReference type="EMBL" id="CDR30268.1"/>
    </source>
</evidence>
<evidence type="ECO:0000256" key="3">
    <source>
        <dbReference type="ARBA" id="ARBA00022692"/>
    </source>
</evidence>
<dbReference type="Pfam" id="PF13487">
    <property type="entry name" value="HD_5"/>
    <property type="match status" value="1"/>
</dbReference>
<dbReference type="OrthoDB" id="383993at2"/>
<dbReference type="SUPFAM" id="SSF109604">
    <property type="entry name" value="HD-domain/PDEase-like"/>
    <property type="match status" value="1"/>
</dbReference>
<dbReference type="InParanoid" id="A0A061A8V2"/>
<dbReference type="InterPro" id="IPR011620">
    <property type="entry name" value="Sig_transdc_His_kinase_LytS_TM"/>
</dbReference>
<proteinExistence type="predicted"/>
<dbReference type="PANTHER" id="PTHR43155:SF2">
    <property type="entry name" value="CYCLIC DI-GMP PHOSPHODIESTERASE PA4108"/>
    <property type="match status" value="1"/>
</dbReference>
<dbReference type="SUPFAM" id="SSF55073">
    <property type="entry name" value="Nucleotide cyclase"/>
    <property type="match status" value="1"/>
</dbReference>
<feature type="domain" description="PAC" evidence="7">
    <location>
        <begin position="281"/>
        <end position="333"/>
    </location>
</feature>
<dbReference type="Pfam" id="PF07694">
    <property type="entry name" value="5TM-5TMR_LYT"/>
    <property type="match status" value="1"/>
</dbReference>
<evidence type="ECO:0000256" key="6">
    <source>
        <dbReference type="SAM" id="Phobius"/>
    </source>
</evidence>
<dbReference type="HOGENOM" id="CLU_000445_92_5_14"/>
<dbReference type="InterPro" id="IPR000160">
    <property type="entry name" value="GGDEF_dom"/>
</dbReference>
<sequence length="674" mass="77474">MDKILEFISTFRDLLFNTIMVFSLGFIYSATNLGFNISTKIGKILVGLFIGFITFIIMLFPWTLGQGLVFDTRTIVMAVTGLFFGPLTTFVSMIIPTIYRIFVGGSGVYSGVANILFAAMMGLLWNKYRKYLPKMSHYLEYYIFGILVNIMSLLAFILFIESPSGLQIATQMWMPYLLVFPFAIMLLAKVIENQKQRIISNETIQRQQILIQASIDATKKMEIFALDKDLNYIAYNKFHEHNMNKFNNTQIEMHKPFLDYIKNQETRIRISKSLNRAINGEAFDVEVLVEDHEEKYLSEKYAPIFNEMNDIIGVTAFIQDITDRKKYEASILYLSYRDSLTTLYNRRYFMEELPKLDHPDYLPLSVIVADINGLKIMNDAFGHQSGDLLLKKASIHFIDVFKDEKKIIRMGGDEFTILLPNTSNEEANYLLEKVKSQIEHDTVQGMHISVSFGVATKVKDENMNDIISNAENNMYAQKLFEVSSHRNKTIKTILSTLHEKNPREEQHSKRVSLICQKIGMELKMSKEQLRLLEAISELHDIGKIAIDDAIINKQGKLNEAEWEIIKKHPEIGYRILSTSPEYSEIAQDILSHHERYDGLGYPRGLKGTEIPVRARIISIADAYDAMTSPRPYRAPLSKAEAVNEIKKYLGKQFDPELGELFIKLLESEDFNITQ</sequence>
<dbReference type="Pfam" id="PF08448">
    <property type="entry name" value="PAS_4"/>
    <property type="match status" value="1"/>
</dbReference>
<feature type="transmembrane region" description="Helical" evidence="6">
    <location>
        <begin position="74"/>
        <end position="95"/>
    </location>
</feature>
<dbReference type="InterPro" id="IPR037522">
    <property type="entry name" value="HD_GYP_dom"/>
</dbReference>
<feature type="domain" description="GGDEF" evidence="8">
    <location>
        <begin position="362"/>
        <end position="492"/>
    </location>
</feature>
<dbReference type="Proteomes" id="UP000032434">
    <property type="component" value="Chromosome 1"/>
</dbReference>
<dbReference type="RefSeq" id="WP_052669882.1">
    <property type="nucleotide sequence ID" value="NZ_FUZK01000002.1"/>
</dbReference>
<feature type="transmembrane region" description="Helical" evidence="6">
    <location>
        <begin position="14"/>
        <end position="35"/>
    </location>
</feature>
<evidence type="ECO:0000256" key="4">
    <source>
        <dbReference type="ARBA" id="ARBA00022989"/>
    </source>
</evidence>
<dbReference type="SMART" id="SM00267">
    <property type="entry name" value="GGDEF"/>
    <property type="match status" value="1"/>
</dbReference>
<keyword evidence="12" id="KW-1185">Reference proteome</keyword>
<dbReference type="Gene3D" id="1.10.3210.10">
    <property type="entry name" value="Hypothetical protein af1432"/>
    <property type="match status" value="1"/>
</dbReference>
<dbReference type="Pfam" id="PF00990">
    <property type="entry name" value="GGDEF"/>
    <property type="match status" value="1"/>
</dbReference>
<evidence type="ECO:0000259" key="8">
    <source>
        <dbReference type="PROSITE" id="PS50887"/>
    </source>
</evidence>
<feature type="domain" description="HD" evidence="9">
    <location>
        <begin position="504"/>
        <end position="626"/>
    </location>
</feature>
<dbReference type="PROSITE" id="PS51832">
    <property type="entry name" value="HD_GYP"/>
    <property type="match status" value="1"/>
</dbReference>
<dbReference type="Gene3D" id="3.30.70.270">
    <property type="match status" value="1"/>
</dbReference>
<dbReference type="NCBIfam" id="TIGR00254">
    <property type="entry name" value="GGDEF"/>
    <property type="match status" value="1"/>
</dbReference>
<dbReference type="Gene3D" id="3.30.450.20">
    <property type="entry name" value="PAS domain"/>
    <property type="match status" value="1"/>
</dbReference>
<dbReference type="GO" id="GO:0000155">
    <property type="term" value="F:phosphorelay sensor kinase activity"/>
    <property type="evidence" value="ECO:0007669"/>
    <property type="project" value="InterPro"/>
</dbReference>
<dbReference type="PATRIC" id="fig|35623.3.peg.195"/>
<keyword evidence="11" id="KW-0675">Receptor</keyword>
<dbReference type="InterPro" id="IPR035965">
    <property type="entry name" value="PAS-like_dom_sf"/>
</dbReference>
<protein>
    <submittedName>
        <fullName evidence="11">AS domain S-box/diguanylate cyclase (GGDEF) domain-containing protein with histidine kinase 5TM receptor LytS</fullName>
    </submittedName>
</protein>
<dbReference type="PANTHER" id="PTHR43155">
    <property type="entry name" value="CYCLIC DI-GMP PHOSPHODIESTERASE PA4108-RELATED"/>
    <property type="match status" value="1"/>
</dbReference>
<dbReference type="PROSITE" id="PS51831">
    <property type="entry name" value="HD"/>
    <property type="match status" value="1"/>
</dbReference>
<dbReference type="CDD" id="cd01949">
    <property type="entry name" value="GGDEF"/>
    <property type="match status" value="1"/>
</dbReference>
<dbReference type="InterPro" id="IPR000700">
    <property type="entry name" value="PAS-assoc_C"/>
</dbReference>
<dbReference type="SUPFAM" id="SSF55785">
    <property type="entry name" value="PYP-like sensor domain (PAS domain)"/>
    <property type="match status" value="1"/>
</dbReference>
<keyword evidence="5 6" id="KW-0472">Membrane</keyword>
<dbReference type="GO" id="GO:0005886">
    <property type="term" value="C:plasma membrane"/>
    <property type="evidence" value="ECO:0007669"/>
    <property type="project" value="UniProtKB-SubCell"/>
</dbReference>
<gene>
    <name evidence="11" type="primary">lytS</name>
    <name evidence="11" type="ORF">Aocu_01950</name>
</gene>
<dbReference type="InterPro" id="IPR006674">
    <property type="entry name" value="HD_domain"/>
</dbReference>
<keyword evidence="11" id="KW-0418">Kinase</keyword>
<dbReference type="PROSITE" id="PS50887">
    <property type="entry name" value="GGDEF"/>
    <property type="match status" value="1"/>
</dbReference>
<dbReference type="STRING" id="35623.Aocu_01950"/>